<keyword evidence="1" id="KW-0732">Signal</keyword>
<feature type="chain" id="PRO_5011781001" description="Transposase" evidence="1">
    <location>
        <begin position="19"/>
        <end position="65"/>
    </location>
</feature>
<name>A0A1G6XIP7_NIADE</name>
<proteinExistence type="predicted"/>
<evidence type="ECO:0000313" key="2">
    <source>
        <dbReference type="EMBL" id="SDD77076.1"/>
    </source>
</evidence>
<organism evidence="2 3">
    <name type="scientific">Niabella drilacis (strain DSM 25811 / CCM 8410 / CCUG 62505 / LMG 26954 / E90)</name>
    <dbReference type="NCBI Taxonomy" id="1285928"/>
    <lineage>
        <taxon>Bacteria</taxon>
        <taxon>Pseudomonadati</taxon>
        <taxon>Bacteroidota</taxon>
        <taxon>Chitinophagia</taxon>
        <taxon>Chitinophagales</taxon>
        <taxon>Chitinophagaceae</taxon>
        <taxon>Niabella</taxon>
    </lineage>
</organism>
<protein>
    <recommendedName>
        <fullName evidence="4">Transposase</fullName>
    </recommendedName>
</protein>
<keyword evidence="3" id="KW-1185">Reference proteome</keyword>
<accession>A0A1G6XIP7</accession>
<feature type="signal peptide" evidence="1">
    <location>
        <begin position="1"/>
        <end position="18"/>
    </location>
</feature>
<reference evidence="3" key="1">
    <citation type="submission" date="2016-10" db="EMBL/GenBank/DDBJ databases">
        <authorList>
            <person name="Varghese N."/>
            <person name="Submissions S."/>
        </authorList>
    </citation>
    <scope>NUCLEOTIDE SEQUENCE [LARGE SCALE GENOMIC DNA]</scope>
    <source>
        <strain evidence="3">DSM 25811 / CCM 8410 / LMG 26954 / E90</strain>
    </source>
</reference>
<evidence type="ECO:0008006" key="4">
    <source>
        <dbReference type="Google" id="ProtNLM"/>
    </source>
</evidence>
<sequence length="65" mass="7895">MKRLKNQSYCKLCWLFFAASVIYNFQTNPARPYPSKPRPTKTHRTKYLNTFRHLKDTLTFETFTF</sequence>
<evidence type="ECO:0000256" key="1">
    <source>
        <dbReference type="SAM" id="SignalP"/>
    </source>
</evidence>
<evidence type="ECO:0000313" key="3">
    <source>
        <dbReference type="Proteomes" id="UP000198757"/>
    </source>
</evidence>
<dbReference type="AlphaFoldDB" id="A0A1G6XIP7"/>
<dbReference type="Proteomes" id="UP000198757">
    <property type="component" value="Unassembled WGS sequence"/>
</dbReference>
<dbReference type="EMBL" id="FMZO01000013">
    <property type="protein sequence ID" value="SDD77076.1"/>
    <property type="molecule type" value="Genomic_DNA"/>
</dbReference>
<dbReference type="STRING" id="1285928.SAMN04487894_11363"/>
<gene>
    <name evidence="2" type="ORF">SAMN04487894_11363</name>
</gene>